<evidence type="ECO:0000259" key="1">
    <source>
        <dbReference type="Pfam" id="PF13556"/>
    </source>
</evidence>
<organism evidence="2 3">
    <name type="scientific">Streptomyces zagrosensis</name>
    <dbReference type="NCBI Taxonomy" id="1042984"/>
    <lineage>
        <taxon>Bacteria</taxon>
        <taxon>Bacillati</taxon>
        <taxon>Actinomycetota</taxon>
        <taxon>Actinomycetes</taxon>
        <taxon>Kitasatosporales</taxon>
        <taxon>Streptomycetaceae</taxon>
        <taxon>Streptomyces</taxon>
    </lineage>
</organism>
<feature type="domain" description="PucR C-terminal helix-turn-helix" evidence="1">
    <location>
        <begin position="337"/>
        <end position="393"/>
    </location>
</feature>
<dbReference type="AlphaFoldDB" id="A0A7W9QFC3"/>
<protein>
    <recommendedName>
        <fullName evidence="1">PucR C-terminal helix-turn-helix domain-containing protein</fullName>
    </recommendedName>
</protein>
<evidence type="ECO:0000313" key="3">
    <source>
        <dbReference type="Proteomes" id="UP000588098"/>
    </source>
</evidence>
<dbReference type="PANTHER" id="PTHR33744:SF1">
    <property type="entry name" value="DNA-BINDING TRANSCRIPTIONAL ACTIVATOR ADER"/>
    <property type="match status" value="1"/>
</dbReference>
<dbReference type="InterPro" id="IPR042070">
    <property type="entry name" value="PucR_C-HTH_sf"/>
</dbReference>
<dbReference type="Pfam" id="PF13556">
    <property type="entry name" value="HTH_30"/>
    <property type="match status" value="1"/>
</dbReference>
<proteinExistence type="predicted"/>
<dbReference type="InterPro" id="IPR025736">
    <property type="entry name" value="PucR_C-HTH_dom"/>
</dbReference>
<dbReference type="PANTHER" id="PTHR33744">
    <property type="entry name" value="CARBOHYDRATE DIACID REGULATOR"/>
    <property type="match status" value="1"/>
</dbReference>
<evidence type="ECO:0000313" key="2">
    <source>
        <dbReference type="EMBL" id="MBB5938979.1"/>
    </source>
</evidence>
<dbReference type="EMBL" id="JACHJL010000020">
    <property type="protein sequence ID" value="MBB5938979.1"/>
    <property type="molecule type" value="Genomic_DNA"/>
</dbReference>
<reference evidence="2 3" key="1">
    <citation type="submission" date="2020-08" db="EMBL/GenBank/DDBJ databases">
        <title>Genomic Encyclopedia of Type Strains, Phase III (KMG-III): the genomes of soil and plant-associated and newly described type strains.</title>
        <authorList>
            <person name="Whitman W."/>
        </authorList>
    </citation>
    <scope>NUCLEOTIDE SEQUENCE [LARGE SCALE GENOMIC DNA]</scope>
    <source>
        <strain evidence="2 3">CECT 8305</strain>
    </source>
</reference>
<keyword evidence="3" id="KW-1185">Reference proteome</keyword>
<sequence length="405" mass="43409">MSQPNGFEMAQLGRVQALVDDLARAIGRSVAVDDPQLGLLCASAQTGPIDQVRIDAIIDRAPPPGPVPWMLDRNIAISTRPVRLPAHPGFGMLPRICFPIRRDGRLLGYLWLFDEPPAPLGATARACRVAADLADLMWADDTVLRARAETIATLLAAATCEETAANAVREAIGLGRLPGDGTFTVHAVQAATPRPDAAMDRARLRDPLPDLARRQFGRPFLAGLAGETLLTLSRNRTAGDAEVVEASLCHVAPTAGYRTAMGTTSADAAEDLPEAARRARFTAEVAALRGAPGAPLRWRELGPWRLLYGLTLTPATVREISEDAYVLLRDGGPEHWRTALAYLDAGRGAPAACAHLAIHRATLYYRLNRVRQLIGSPALDDGWRAVALHVALTLHACLARTADTA</sequence>
<dbReference type="InterPro" id="IPR051448">
    <property type="entry name" value="CdaR-like_regulators"/>
</dbReference>
<accession>A0A7W9QFC3</accession>
<gene>
    <name evidence="2" type="ORF">FHS42_006071</name>
</gene>
<name>A0A7W9QFC3_9ACTN</name>
<comment type="caution">
    <text evidence="2">The sequence shown here is derived from an EMBL/GenBank/DDBJ whole genome shotgun (WGS) entry which is preliminary data.</text>
</comment>
<dbReference type="Proteomes" id="UP000588098">
    <property type="component" value="Unassembled WGS sequence"/>
</dbReference>
<dbReference type="SUPFAM" id="SSF55781">
    <property type="entry name" value="GAF domain-like"/>
    <property type="match status" value="1"/>
</dbReference>
<dbReference type="Gene3D" id="1.10.10.2840">
    <property type="entry name" value="PucR C-terminal helix-turn-helix domain"/>
    <property type="match status" value="1"/>
</dbReference>
<dbReference type="RefSeq" id="WP_184577317.1">
    <property type="nucleotide sequence ID" value="NZ_JACHJL010000020.1"/>
</dbReference>